<dbReference type="InterPro" id="IPR005467">
    <property type="entry name" value="His_kinase_dom"/>
</dbReference>
<dbReference type="InterPro" id="IPR036097">
    <property type="entry name" value="HisK_dim/P_sf"/>
</dbReference>
<dbReference type="InterPro" id="IPR004358">
    <property type="entry name" value="Sig_transdc_His_kin-like_C"/>
</dbReference>
<dbReference type="InterPro" id="IPR003661">
    <property type="entry name" value="HisK_dim/P_dom"/>
</dbReference>
<dbReference type="OrthoDB" id="9806995at2"/>
<feature type="domain" description="Histidine kinase" evidence="6">
    <location>
        <begin position="211"/>
        <end position="454"/>
    </location>
</feature>
<comment type="caution">
    <text evidence="7">The sequence shown here is derived from an EMBL/GenBank/DDBJ whole genome shotgun (WGS) entry which is preliminary data.</text>
</comment>
<evidence type="ECO:0000256" key="1">
    <source>
        <dbReference type="ARBA" id="ARBA00000085"/>
    </source>
</evidence>
<dbReference type="Gene3D" id="3.30.565.10">
    <property type="entry name" value="Histidine kinase-like ATPase, C-terminal domain"/>
    <property type="match status" value="1"/>
</dbReference>
<dbReference type="Proteomes" id="UP000240357">
    <property type="component" value="Unassembled WGS sequence"/>
</dbReference>
<feature type="transmembrane region" description="Helical" evidence="5">
    <location>
        <begin position="114"/>
        <end position="133"/>
    </location>
</feature>
<keyword evidence="8" id="KW-1185">Reference proteome</keyword>
<sequence length="455" mass="51954">MYFFTLLSVFLLLRRLLKSNRGTSQTFKWDQWLNVSSWITLGLMFAIGSFLSDEVSNFSAAIYLWLVIFFIYKEPDFYSSRAFVTPILPFAVIAFLSGFLNLIVPDFYKNWEGYWSAAIMGAFVWNFASWINANKREKELDYERQQRQLEEQQKLALSVRKDQLEVLVAERTAEITQQKEELEATVKELQATQTQLIQQEKLASLGELTAGIAHEIQNPLNFVNNFSEVSTELLEELKVGPLQKLPENEKQYANEILFDLTQNLNKISQHGRRAEKIVKGMLQHSRTTNNQKEPTDINALADEYLRLSYHGLRAKDKFFNATLKTDYAPDISPIEVIPQDLGRVLLNLYNNAFYAVSEKKKIKNGSYEPTIFVTTQQKDGKIEIKVKDNGLGIPAAIRDKIMQPFFTTKPAGKGTGLGLSLSYDIITKSHGGSIDVNTQEGEFSEFILRLPRNNG</sequence>
<dbReference type="EMBL" id="PYFT01000001">
    <property type="protein sequence ID" value="PSR53074.1"/>
    <property type="molecule type" value="Genomic_DNA"/>
</dbReference>
<evidence type="ECO:0000259" key="6">
    <source>
        <dbReference type="PROSITE" id="PS50109"/>
    </source>
</evidence>
<feature type="transmembrane region" description="Helical" evidence="5">
    <location>
        <begin position="83"/>
        <end position="102"/>
    </location>
</feature>
<keyword evidence="3" id="KW-0597">Phosphoprotein</keyword>
<dbReference type="SUPFAM" id="SSF55874">
    <property type="entry name" value="ATPase domain of HSP90 chaperone/DNA topoisomerase II/histidine kinase"/>
    <property type="match status" value="1"/>
</dbReference>
<keyword evidence="4" id="KW-0175">Coiled coil</keyword>
<dbReference type="PROSITE" id="PS50109">
    <property type="entry name" value="HIS_KIN"/>
    <property type="match status" value="1"/>
</dbReference>
<dbReference type="AlphaFoldDB" id="A0A2T2YC48"/>
<keyword evidence="5" id="KW-0472">Membrane</keyword>
<gene>
    <name evidence="7" type="ORF">AHMF7605_05805</name>
</gene>
<dbReference type="CDD" id="cd00082">
    <property type="entry name" value="HisKA"/>
    <property type="match status" value="1"/>
</dbReference>
<organism evidence="7 8">
    <name type="scientific">Adhaeribacter arboris</name>
    <dbReference type="NCBI Taxonomy" id="2072846"/>
    <lineage>
        <taxon>Bacteria</taxon>
        <taxon>Pseudomonadati</taxon>
        <taxon>Bacteroidota</taxon>
        <taxon>Cytophagia</taxon>
        <taxon>Cytophagales</taxon>
        <taxon>Hymenobacteraceae</taxon>
        <taxon>Adhaeribacter</taxon>
    </lineage>
</organism>
<dbReference type="SMART" id="SM00388">
    <property type="entry name" value="HisKA"/>
    <property type="match status" value="1"/>
</dbReference>
<dbReference type="PANTHER" id="PTHR43065">
    <property type="entry name" value="SENSOR HISTIDINE KINASE"/>
    <property type="match status" value="1"/>
</dbReference>
<keyword evidence="5" id="KW-1133">Transmembrane helix</keyword>
<evidence type="ECO:0000256" key="2">
    <source>
        <dbReference type="ARBA" id="ARBA00012438"/>
    </source>
</evidence>
<dbReference type="RefSeq" id="WP_106927336.1">
    <property type="nucleotide sequence ID" value="NZ_PYFT01000001.1"/>
</dbReference>
<name>A0A2T2YC48_9BACT</name>
<accession>A0A2T2YC48</accession>
<reference evidence="7 8" key="1">
    <citation type="submission" date="2018-03" db="EMBL/GenBank/DDBJ databases">
        <title>Adhaeribacter sp. HMF7605 Genome sequencing and assembly.</title>
        <authorList>
            <person name="Kang H."/>
            <person name="Kang J."/>
            <person name="Cha I."/>
            <person name="Kim H."/>
            <person name="Joh K."/>
        </authorList>
    </citation>
    <scope>NUCLEOTIDE SEQUENCE [LARGE SCALE GENOMIC DNA]</scope>
    <source>
        <strain evidence="7 8">HMF7605</strain>
    </source>
</reference>
<dbReference type="PANTHER" id="PTHR43065:SF42">
    <property type="entry name" value="TWO-COMPONENT SENSOR PPRA"/>
    <property type="match status" value="1"/>
</dbReference>
<dbReference type="SMART" id="SM00387">
    <property type="entry name" value="HATPase_c"/>
    <property type="match status" value="1"/>
</dbReference>
<feature type="coiled-coil region" evidence="4">
    <location>
        <begin position="132"/>
        <end position="199"/>
    </location>
</feature>
<proteinExistence type="predicted"/>
<feature type="transmembrane region" description="Helical" evidence="5">
    <location>
        <begin position="42"/>
        <end position="71"/>
    </location>
</feature>
<protein>
    <recommendedName>
        <fullName evidence="2">histidine kinase</fullName>
        <ecNumber evidence="2">2.7.13.3</ecNumber>
    </recommendedName>
</protein>
<evidence type="ECO:0000256" key="3">
    <source>
        <dbReference type="ARBA" id="ARBA00022553"/>
    </source>
</evidence>
<evidence type="ECO:0000313" key="7">
    <source>
        <dbReference type="EMBL" id="PSR53074.1"/>
    </source>
</evidence>
<dbReference type="GO" id="GO:0000155">
    <property type="term" value="F:phosphorelay sensor kinase activity"/>
    <property type="evidence" value="ECO:0007669"/>
    <property type="project" value="InterPro"/>
</dbReference>
<dbReference type="InterPro" id="IPR003594">
    <property type="entry name" value="HATPase_dom"/>
</dbReference>
<keyword evidence="7" id="KW-0418">Kinase</keyword>
<dbReference type="SUPFAM" id="SSF47384">
    <property type="entry name" value="Homodimeric domain of signal transducing histidine kinase"/>
    <property type="match status" value="1"/>
</dbReference>
<dbReference type="PRINTS" id="PR00344">
    <property type="entry name" value="BCTRLSENSOR"/>
</dbReference>
<evidence type="ECO:0000256" key="4">
    <source>
        <dbReference type="SAM" id="Coils"/>
    </source>
</evidence>
<dbReference type="Gene3D" id="1.10.287.130">
    <property type="match status" value="1"/>
</dbReference>
<keyword evidence="7" id="KW-0808">Transferase</keyword>
<evidence type="ECO:0000313" key="8">
    <source>
        <dbReference type="Proteomes" id="UP000240357"/>
    </source>
</evidence>
<dbReference type="Pfam" id="PF02518">
    <property type="entry name" value="HATPase_c"/>
    <property type="match status" value="1"/>
</dbReference>
<keyword evidence="5" id="KW-0812">Transmembrane</keyword>
<dbReference type="InterPro" id="IPR036890">
    <property type="entry name" value="HATPase_C_sf"/>
</dbReference>
<dbReference type="EC" id="2.7.13.3" evidence="2"/>
<evidence type="ECO:0000256" key="5">
    <source>
        <dbReference type="SAM" id="Phobius"/>
    </source>
</evidence>
<comment type="catalytic activity">
    <reaction evidence="1">
        <text>ATP + protein L-histidine = ADP + protein N-phospho-L-histidine.</text>
        <dbReference type="EC" id="2.7.13.3"/>
    </reaction>
</comment>